<feature type="domain" description="D-isomer specific 2-hydroxyacid dehydrogenase catalytic" evidence="5">
    <location>
        <begin position="66"/>
        <end position="370"/>
    </location>
</feature>
<keyword evidence="4" id="KW-0732">Signal</keyword>
<dbReference type="PANTHER" id="PTHR43333:SF1">
    <property type="entry name" value="D-ISOMER SPECIFIC 2-HYDROXYACID DEHYDROGENASE NAD-BINDING DOMAIN-CONTAINING PROTEIN"/>
    <property type="match status" value="1"/>
</dbReference>
<dbReference type="InterPro" id="IPR006140">
    <property type="entry name" value="D-isomer_DH_NAD-bd"/>
</dbReference>
<keyword evidence="2" id="KW-0520">NAD</keyword>
<reference evidence="8" key="1">
    <citation type="journal article" date="2019" name="Int. J. Syst. Evol. Microbiol.">
        <title>The Global Catalogue of Microorganisms (GCM) 10K type strain sequencing project: providing services to taxonomists for standard genome sequencing and annotation.</title>
        <authorList>
            <consortium name="The Broad Institute Genomics Platform"/>
            <consortium name="The Broad Institute Genome Sequencing Center for Infectious Disease"/>
            <person name="Wu L."/>
            <person name="Ma J."/>
        </authorList>
    </citation>
    <scope>NUCLEOTIDE SEQUENCE [LARGE SCALE GENOMIC DNA]</scope>
    <source>
        <strain evidence="8">CGMCC 4.1467</strain>
    </source>
</reference>
<dbReference type="CDD" id="cd05300">
    <property type="entry name" value="2-Hacid_dh_1"/>
    <property type="match status" value="1"/>
</dbReference>
<keyword evidence="1 3" id="KW-0560">Oxidoreductase</keyword>
<dbReference type="SUPFAM" id="SSF52283">
    <property type="entry name" value="Formate/glycerate dehydrogenase catalytic domain-like"/>
    <property type="match status" value="1"/>
</dbReference>
<dbReference type="PANTHER" id="PTHR43333">
    <property type="entry name" value="2-HACID_DH_C DOMAIN-CONTAINING PROTEIN"/>
    <property type="match status" value="1"/>
</dbReference>
<protein>
    <submittedName>
        <fullName evidence="7">D-2-hydroxyacid dehydrogenase</fullName>
    </submittedName>
</protein>
<evidence type="ECO:0000313" key="7">
    <source>
        <dbReference type="EMBL" id="MFC7337894.1"/>
    </source>
</evidence>
<dbReference type="RefSeq" id="WP_379712627.1">
    <property type="nucleotide sequence ID" value="NZ_JBHTBS010000005.1"/>
</dbReference>
<evidence type="ECO:0000259" key="6">
    <source>
        <dbReference type="Pfam" id="PF02826"/>
    </source>
</evidence>
<sequence length="376" mass="40189">MKPVTIALASSFLAVLTANISFAQAPTPTPTPMREVAEELGSLRNSKVAVPMPEGKTELTYFAGAMSDEEIAELGRMAPNLKVIAGLSRKEALERAQEAHGIDASFANEAFLKKAEKLAWVQVPSAGVDRYLGLDPLIENDGIVLTNNRAVHGPAIADHSMAMLLSLTRNLPFYAESQAKGNWARGEAPTKGVALEGKTMLVVGIGGIGSEIAQRAHAFGMRVIGTRRSDTPSPEYIEKVGKPDELLAMLPEADVVALAVPLTPETTGLLDAEAFAAMKKGSYLINISRGKVVDTAALVTALENGTLAGACLDVTEPEPLPKNHALWKMPHVIITPHVASRSEVTDQRRAALFRENMRRFAAGEPLLNVVDKKAGY</sequence>
<dbReference type="InterPro" id="IPR029753">
    <property type="entry name" value="D-isomer_DH_CS"/>
</dbReference>
<dbReference type="EMBL" id="JBHTBS010000005">
    <property type="protein sequence ID" value="MFC7337894.1"/>
    <property type="molecule type" value="Genomic_DNA"/>
</dbReference>
<dbReference type="Pfam" id="PF00389">
    <property type="entry name" value="2-Hacid_dh"/>
    <property type="match status" value="1"/>
</dbReference>
<comment type="similarity">
    <text evidence="3">Belongs to the D-isomer specific 2-hydroxyacid dehydrogenase family.</text>
</comment>
<evidence type="ECO:0000313" key="8">
    <source>
        <dbReference type="Proteomes" id="UP001596472"/>
    </source>
</evidence>
<dbReference type="PROSITE" id="PS00671">
    <property type="entry name" value="D_2_HYDROXYACID_DH_3"/>
    <property type="match status" value="1"/>
</dbReference>
<dbReference type="InterPro" id="IPR036291">
    <property type="entry name" value="NAD(P)-bd_dom_sf"/>
</dbReference>
<gene>
    <name evidence="7" type="ORF">ACFQY0_11950</name>
</gene>
<proteinExistence type="inferred from homology"/>
<evidence type="ECO:0000256" key="3">
    <source>
        <dbReference type="RuleBase" id="RU003719"/>
    </source>
</evidence>
<evidence type="ECO:0000256" key="1">
    <source>
        <dbReference type="ARBA" id="ARBA00023002"/>
    </source>
</evidence>
<keyword evidence="8" id="KW-1185">Reference proteome</keyword>
<dbReference type="InterPro" id="IPR006139">
    <property type="entry name" value="D-isomer_2_OHA_DH_cat_dom"/>
</dbReference>
<evidence type="ECO:0000256" key="2">
    <source>
        <dbReference type="ARBA" id="ARBA00023027"/>
    </source>
</evidence>
<feature type="domain" description="D-isomer specific 2-hydroxyacid dehydrogenase NAD-binding" evidence="6">
    <location>
        <begin position="161"/>
        <end position="339"/>
    </location>
</feature>
<comment type="caution">
    <text evidence="7">The sequence shown here is derived from an EMBL/GenBank/DDBJ whole genome shotgun (WGS) entry which is preliminary data.</text>
</comment>
<name>A0ABW2L9F1_9BACT</name>
<feature type="chain" id="PRO_5047422383" evidence="4">
    <location>
        <begin position="24"/>
        <end position="376"/>
    </location>
</feature>
<dbReference type="Proteomes" id="UP001596472">
    <property type="component" value="Unassembled WGS sequence"/>
</dbReference>
<dbReference type="Pfam" id="PF02826">
    <property type="entry name" value="2-Hacid_dh_C"/>
    <property type="match status" value="1"/>
</dbReference>
<evidence type="ECO:0000259" key="5">
    <source>
        <dbReference type="Pfam" id="PF00389"/>
    </source>
</evidence>
<dbReference type="Gene3D" id="3.40.50.720">
    <property type="entry name" value="NAD(P)-binding Rossmann-like Domain"/>
    <property type="match status" value="2"/>
</dbReference>
<dbReference type="SUPFAM" id="SSF51735">
    <property type="entry name" value="NAD(P)-binding Rossmann-fold domains"/>
    <property type="match status" value="1"/>
</dbReference>
<accession>A0ABW2L9F1</accession>
<evidence type="ECO:0000256" key="4">
    <source>
        <dbReference type="SAM" id="SignalP"/>
    </source>
</evidence>
<organism evidence="7 8">
    <name type="scientific">Haloferula chungangensis</name>
    <dbReference type="NCBI Taxonomy" id="1048331"/>
    <lineage>
        <taxon>Bacteria</taxon>
        <taxon>Pseudomonadati</taxon>
        <taxon>Verrucomicrobiota</taxon>
        <taxon>Verrucomicrobiia</taxon>
        <taxon>Verrucomicrobiales</taxon>
        <taxon>Verrucomicrobiaceae</taxon>
        <taxon>Haloferula</taxon>
    </lineage>
</organism>
<feature type="signal peptide" evidence="4">
    <location>
        <begin position="1"/>
        <end position="23"/>
    </location>
</feature>